<dbReference type="GO" id="GO:0005524">
    <property type="term" value="F:ATP binding"/>
    <property type="evidence" value="ECO:0007669"/>
    <property type="project" value="InterPro"/>
</dbReference>
<dbReference type="EMBL" id="JALBUR010000024">
    <property type="protein sequence ID" value="MDX8420168.1"/>
    <property type="molecule type" value="Genomic_DNA"/>
</dbReference>
<dbReference type="RefSeq" id="WP_370596383.1">
    <property type="nucleotide sequence ID" value="NZ_JALBUR010000024.1"/>
</dbReference>
<keyword evidence="2" id="KW-0067">ATP-binding</keyword>
<dbReference type="SUPFAM" id="SSF52540">
    <property type="entry name" value="P-loop containing nucleoside triphosphate hydrolases"/>
    <property type="match status" value="2"/>
</dbReference>
<keyword evidence="2" id="KW-0547">Nucleotide-binding</keyword>
<dbReference type="InterPro" id="IPR006935">
    <property type="entry name" value="Helicase/UvrB_N"/>
</dbReference>
<dbReference type="PANTHER" id="PTHR47396:SF1">
    <property type="entry name" value="ATP-DEPENDENT HELICASE IRC3-RELATED"/>
    <property type="match status" value="1"/>
</dbReference>
<dbReference type="InterPro" id="IPR027417">
    <property type="entry name" value="P-loop_NTPase"/>
</dbReference>
<evidence type="ECO:0000259" key="1">
    <source>
        <dbReference type="PROSITE" id="PS51192"/>
    </source>
</evidence>
<gene>
    <name evidence="2" type="ORF">MOZ60_08685</name>
</gene>
<dbReference type="Pfam" id="PF08463">
    <property type="entry name" value="EcoEI_R_C"/>
    <property type="match status" value="1"/>
</dbReference>
<dbReference type="GO" id="GO:0004386">
    <property type="term" value="F:helicase activity"/>
    <property type="evidence" value="ECO:0007669"/>
    <property type="project" value="UniProtKB-KW"/>
</dbReference>
<dbReference type="GO" id="GO:0005829">
    <property type="term" value="C:cytosol"/>
    <property type="evidence" value="ECO:0007669"/>
    <property type="project" value="TreeGrafter"/>
</dbReference>
<dbReference type="InterPro" id="IPR050742">
    <property type="entry name" value="Helicase_Restrict-Modif_Enz"/>
</dbReference>
<dbReference type="PROSITE" id="PS51192">
    <property type="entry name" value="HELICASE_ATP_BIND_1"/>
    <property type="match status" value="1"/>
</dbReference>
<dbReference type="InterPro" id="IPR013670">
    <property type="entry name" value="EcoEI_R_C_dom"/>
</dbReference>
<keyword evidence="2" id="KW-0347">Helicase</keyword>
<dbReference type="Gene3D" id="3.40.50.300">
    <property type="entry name" value="P-loop containing nucleotide triphosphate hydrolases"/>
    <property type="match status" value="2"/>
</dbReference>
<dbReference type="Pfam" id="PF13588">
    <property type="entry name" value="HSDR_N_2"/>
    <property type="match status" value="1"/>
</dbReference>
<comment type="caution">
    <text evidence="2">The sequence shown here is derived from an EMBL/GenBank/DDBJ whole genome shotgun (WGS) entry which is preliminary data.</text>
</comment>
<dbReference type="Proteomes" id="UP001286174">
    <property type="component" value="Unassembled WGS sequence"/>
</dbReference>
<keyword evidence="3" id="KW-1185">Reference proteome</keyword>
<dbReference type="Gene3D" id="3.90.1570.30">
    <property type="match status" value="1"/>
</dbReference>
<evidence type="ECO:0000313" key="3">
    <source>
        <dbReference type="Proteomes" id="UP001286174"/>
    </source>
</evidence>
<dbReference type="Pfam" id="PF04851">
    <property type="entry name" value="ResIII"/>
    <property type="match status" value="1"/>
</dbReference>
<name>A0AB35U4W8_9FIRM</name>
<dbReference type="AlphaFoldDB" id="A0AB35U4W8"/>
<sequence>MAFLDPNELLEQQKNEESTKLKLITPVILAKWKDTDKVVMEYIYTAGRISIDEYNVAHRGKEKRADYLLLWKDNVLLALVEAKGQDHSASEGYAQAVDYATDLDVPFAYATNGIELIEKDMITGINRHMKMEDFPGPDELWDRYMKEKGLDSESEAILTYPYWTTVGGKKPRYYQRIAINRTVEHIAKGNKRALLVMATGTGKTFTAFQIIYRFWKLRKAKKILFLADRNILIDQTMRKDFAPFMEAMVKFDNDKIDTSKDVYLALYQQLKTDKKDYYKAFPRDFFDLIVIDEAHRGSASEGSSWHEILEWFSPATQIGMTATPKDGGIEEATLAEEEASATLTSALVKAPNNFKLIEQLRKDFEKAHNLRVKLEEESNMAYFGNPIYTYSLKQGIEDGFLSPYKVISVELDIDRDGYTPPAGKTDIDGNPVEQRTYTQEEFDRKIIVEDRRQLVAERITEFMKVNDMRFAKTIVFCESIEHARDMVFRLENLNADLVADNPKYVMQITGDNDIGKAQLDNFVDPSSRYPVIAVTSRLMSTGVDAETCKIIVLDRTIGSMTEFKQIIGRGTRVKEHYECEGEEETKMYFSILDFRKNYLKFNDPGFDGDPVTVTLVDPGKPFTPPPVKPYTPPNPTPPKHSRIARLNGVNVEIVGEEVHYLDQNGNLVAQNLDMCVRNNIQTQYPTYDEFKQAWKIVQDKARFANELLLDDSKSWVDSFKIRYGYMVDEFDIIAYFGYDIEPPMSKHQRTQNTEVVKYLEMFDKDKRDILRGLLDAYADTSFVNLKDIKTTFSHPRFQQYGSPLNIVKKYFGTKEKYYAVLKELEKRVYD</sequence>
<protein>
    <submittedName>
        <fullName evidence="2">DEAD/DEAH box helicase family protein</fullName>
    </submittedName>
</protein>
<dbReference type="GO" id="GO:0006304">
    <property type="term" value="P:DNA modification"/>
    <property type="evidence" value="ECO:0007669"/>
    <property type="project" value="InterPro"/>
</dbReference>
<keyword evidence="2" id="KW-0378">Hydrolase</keyword>
<dbReference type="InterPro" id="IPR029464">
    <property type="entry name" value="HSDR_N"/>
</dbReference>
<organism evidence="2 3">
    <name type="scientific">Grylomicrobium aquisgranensis</name>
    <dbReference type="NCBI Taxonomy" id="2926318"/>
    <lineage>
        <taxon>Bacteria</taxon>
        <taxon>Bacillati</taxon>
        <taxon>Bacillota</taxon>
        <taxon>Erysipelotrichia</taxon>
        <taxon>Erysipelotrichales</taxon>
        <taxon>Erysipelotrichaceae</taxon>
        <taxon>Grylomicrobium</taxon>
    </lineage>
</organism>
<dbReference type="CDD" id="cd18032">
    <property type="entry name" value="DEXHc_RE_I_III_res"/>
    <property type="match status" value="1"/>
</dbReference>
<accession>A0AB35U4W8</accession>
<dbReference type="InterPro" id="IPR014001">
    <property type="entry name" value="Helicase_ATP-bd"/>
</dbReference>
<dbReference type="PANTHER" id="PTHR47396">
    <property type="entry name" value="TYPE I RESTRICTION ENZYME ECOKI R PROTEIN"/>
    <property type="match status" value="1"/>
</dbReference>
<dbReference type="GO" id="GO:0003677">
    <property type="term" value="F:DNA binding"/>
    <property type="evidence" value="ECO:0007669"/>
    <property type="project" value="InterPro"/>
</dbReference>
<evidence type="ECO:0000313" key="2">
    <source>
        <dbReference type="EMBL" id="MDX8420168.1"/>
    </source>
</evidence>
<reference evidence="2 3" key="1">
    <citation type="submission" date="2022-03" db="EMBL/GenBank/DDBJ databases">
        <title>Novel taxa within the pig intestine.</title>
        <authorList>
            <person name="Wylensek D."/>
            <person name="Bishof K."/>
            <person name="Afrizal A."/>
            <person name="Clavel T."/>
        </authorList>
    </citation>
    <scope>NUCLEOTIDE SEQUENCE [LARGE SCALE GENOMIC DNA]</scope>
    <source>
        <strain evidence="2 3">CLA-KB-P133</strain>
    </source>
</reference>
<dbReference type="GO" id="GO:0016787">
    <property type="term" value="F:hydrolase activity"/>
    <property type="evidence" value="ECO:0007669"/>
    <property type="project" value="InterPro"/>
</dbReference>
<proteinExistence type="predicted"/>
<dbReference type="SMART" id="SM00487">
    <property type="entry name" value="DEXDc"/>
    <property type="match status" value="1"/>
</dbReference>
<feature type="domain" description="Helicase ATP-binding" evidence="1">
    <location>
        <begin position="184"/>
        <end position="342"/>
    </location>
</feature>